<name>A0A1T4X9Z6_9CLOT</name>
<dbReference type="PANTHER" id="PTHR30435">
    <property type="entry name" value="FLAGELLAR PROTEIN"/>
    <property type="match status" value="1"/>
</dbReference>
<comment type="similarity">
    <text evidence="2">Belongs to the flagella basal body rod proteins family.</text>
</comment>
<evidence type="ECO:0000256" key="2">
    <source>
        <dbReference type="ARBA" id="ARBA00009677"/>
    </source>
</evidence>
<evidence type="ECO:0000259" key="8">
    <source>
        <dbReference type="Pfam" id="PF06429"/>
    </source>
</evidence>
<keyword evidence="4 6" id="KW-0975">Bacterial flagellum</keyword>
<dbReference type="NCBIfam" id="TIGR01395">
    <property type="entry name" value="FlgC"/>
    <property type="match status" value="1"/>
</dbReference>
<evidence type="ECO:0000313" key="10">
    <source>
        <dbReference type="Proteomes" id="UP000190105"/>
    </source>
</evidence>
<evidence type="ECO:0000256" key="1">
    <source>
        <dbReference type="ARBA" id="ARBA00004117"/>
    </source>
</evidence>
<evidence type="ECO:0000256" key="4">
    <source>
        <dbReference type="ARBA" id="ARBA00023143"/>
    </source>
</evidence>
<dbReference type="InterPro" id="IPR010930">
    <property type="entry name" value="Flg_bb/hook_C_dom"/>
</dbReference>
<dbReference type="Proteomes" id="UP000190105">
    <property type="component" value="Unassembled WGS sequence"/>
</dbReference>
<feature type="domain" description="Flagellar basal-body/hook protein C-terminal" evidence="8">
    <location>
        <begin position="97"/>
        <end position="140"/>
    </location>
</feature>
<protein>
    <recommendedName>
        <fullName evidence="3 6">Flagellar basal-body rod protein FlgC</fullName>
    </recommendedName>
</protein>
<evidence type="ECO:0000313" key="9">
    <source>
        <dbReference type="EMBL" id="SKA86319.1"/>
    </source>
</evidence>
<feature type="domain" description="Flagellar basal body rod protein N-terminal" evidence="7">
    <location>
        <begin position="8"/>
        <end position="34"/>
    </location>
</feature>
<comment type="subunit">
    <text evidence="5 6">The basal body constitutes a major portion of the flagellar organelle and consists of four rings (L,P,S, and M) mounted on a central rod. The rod consists of about 26 subunits of FlgG in the distal portion, and FlgB, FlgC and FlgF are thought to build up the proximal portion of the rod with about 6 subunits each.</text>
</comment>
<keyword evidence="10" id="KW-1185">Reference proteome</keyword>
<dbReference type="PANTHER" id="PTHR30435:SF2">
    <property type="entry name" value="FLAGELLAR BASAL-BODY ROD PROTEIN FLGC"/>
    <property type="match status" value="1"/>
</dbReference>
<keyword evidence="9" id="KW-0966">Cell projection</keyword>
<dbReference type="PROSITE" id="PS00588">
    <property type="entry name" value="FLAGELLA_BB_ROD"/>
    <property type="match status" value="1"/>
</dbReference>
<dbReference type="InterPro" id="IPR019776">
    <property type="entry name" value="Flagellar_basal_body_rod_CS"/>
</dbReference>
<dbReference type="EMBL" id="FUYH01000007">
    <property type="protein sequence ID" value="SKA86319.1"/>
    <property type="molecule type" value="Genomic_DNA"/>
</dbReference>
<keyword evidence="9" id="KW-0969">Cilium</keyword>
<comment type="subcellular location">
    <subcellularLocation>
        <location evidence="1 6">Bacterial flagellum basal body</location>
    </subcellularLocation>
</comment>
<dbReference type="RefSeq" id="WP_078696221.1">
    <property type="nucleotide sequence ID" value="NZ_FUYH01000007.1"/>
</dbReference>
<dbReference type="InterPro" id="IPR001444">
    <property type="entry name" value="Flag_bb_rod_N"/>
</dbReference>
<reference evidence="10" key="1">
    <citation type="submission" date="2017-02" db="EMBL/GenBank/DDBJ databases">
        <authorList>
            <person name="Varghese N."/>
            <person name="Submissions S."/>
        </authorList>
    </citation>
    <scope>NUCLEOTIDE SEQUENCE [LARGE SCALE GENOMIC DNA]</scope>
    <source>
        <strain evidence="10">USBA 833</strain>
    </source>
</reference>
<dbReference type="AlphaFoldDB" id="A0A1T4X9Z6"/>
<dbReference type="Pfam" id="PF00460">
    <property type="entry name" value="Flg_bb_rod"/>
    <property type="match status" value="1"/>
</dbReference>
<evidence type="ECO:0000256" key="5">
    <source>
        <dbReference type="ARBA" id="ARBA00025933"/>
    </source>
</evidence>
<accession>A0A1T4X9Z6</accession>
<dbReference type="OrthoDB" id="9794148at2"/>
<evidence type="ECO:0000256" key="6">
    <source>
        <dbReference type="RuleBase" id="RU362062"/>
    </source>
</evidence>
<dbReference type="Pfam" id="PF06429">
    <property type="entry name" value="Flg_bbr_C"/>
    <property type="match status" value="1"/>
</dbReference>
<dbReference type="InterPro" id="IPR006299">
    <property type="entry name" value="FlgC"/>
</dbReference>
<evidence type="ECO:0000256" key="3">
    <source>
        <dbReference type="ARBA" id="ARBA00017941"/>
    </source>
</evidence>
<dbReference type="STRING" id="1147123.SAMN05443428_10771"/>
<organism evidence="9 10">
    <name type="scientific">Caloramator quimbayensis</name>
    <dbReference type="NCBI Taxonomy" id="1147123"/>
    <lineage>
        <taxon>Bacteria</taxon>
        <taxon>Bacillati</taxon>
        <taxon>Bacillota</taxon>
        <taxon>Clostridia</taxon>
        <taxon>Eubacteriales</taxon>
        <taxon>Clostridiaceae</taxon>
        <taxon>Caloramator</taxon>
    </lineage>
</organism>
<dbReference type="GO" id="GO:0071978">
    <property type="term" value="P:bacterial-type flagellum-dependent swarming motility"/>
    <property type="evidence" value="ECO:0007669"/>
    <property type="project" value="TreeGrafter"/>
</dbReference>
<proteinExistence type="inferred from homology"/>
<keyword evidence="9" id="KW-0282">Flagellum</keyword>
<sequence>MSTFQSFRISLSGLTAERFRMDLIADNIANAETTRTESGGPYKRKVVTFEENLNRELNKNTLKYDKEPLGVKIGKIEEDNSPLKKVYDPNHPDADKDGYVLMPNVNILNEMVDLIAASRAFEANVTAINAQKQMAQKALEIGR</sequence>
<evidence type="ECO:0000259" key="7">
    <source>
        <dbReference type="Pfam" id="PF00460"/>
    </source>
</evidence>
<gene>
    <name evidence="9" type="ORF">SAMN05443428_10771</name>
</gene>
<dbReference type="GO" id="GO:0030694">
    <property type="term" value="C:bacterial-type flagellum basal body, rod"/>
    <property type="evidence" value="ECO:0007669"/>
    <property type="project" value="UniProtKB-UniRule"/>
</dbReference>